<evidence type="ECO:0000313" key="19">
    <source>
        <dbReference type="EMBL" id="OZS77868.1"/>
    </source>
</evidence>
<evidence type="ECO:0000256" key="3">
    <source>
        <dbReference type="ARBA" id="ARBA00009562"/>
    </source>
</evidence>
<comment type="catalytic activity">
    <reaction evidence="14 15">
        <text>chorismate + L-glutamine = anthranilate + pyruvate + L-glutamate + H(+)</text>
        <dbReference type="Rhea" id="RHEA:21732"/>
        <dbReference type="ChEBI" id="CHEBI:15361"/>
        <dbReference type="ChEBI" id="CHEBI:15378"/>
        <dbReference type="ChEBI" id="CHEBI:16567"/>
        <dbReference type="ChEBI" id="CHEBI:29748"/>
        <dbReference type="ChEBI" id="CHEBI:29985"/>
        <dbReference type="ChEBI" id="CHEBI:58359"/>
        <dbReference type="EC" id="4.1.3.27"/>
    </reaction>
</comment>
<dbReference type="EMBL" id="NOKQ01000217">
    <property type="protein sequence ID" value="OZS77868.1"/>
    <property type="molecule type" value="Genomic_DNA"/>
</dbReference>
<name>A0A264W2N6_9BACL</name>
<keyword evidence="11 15" id="KW-0057">Aromatic amino acid biosynthesis</keyword>
<comment type="cofactor">
    <cofactor evidence="1 15">
        <name>Mg(2+)</name>
        <dbReference type="ChEBI" id="CHEBI:18420"/>
    </cofactor>
</comment>
<dbReference type="AlphaFoldDB" id="A0A264W2N6"/>
<evidence type="ECO:0000256" key="7">
    <source>
        <dbReference type="ARBA" id="ARBA00022605"/>
    </source>
</evidence>
<evidence type="ECO:0000256" key="11">
    <source>
        <dbReference type="ARBA" id="ARBA00023141"/>
    </source>
</evidence>
<dbReference type="InterPro" id="IPR005256">
    <property type="entry name" value="Anth_synth_I_PabB"/>
</dbReference>
<evidence type="ECO:0000256" key="15">
    <source>
        <dbReference type="RuleBase" id="RU364045"/>
    </source>
</evidence>
<comment type="similarity">
    <text evidence="3 15">Belongs to the anthranilate synthase component I family.</text>
</comment>
<evidence type="ECO:0000256" key="1">
    <source>
        <dbReference type="ARBA" id="ARBA00001946"/>
    </source>
</evidence>
<proteinExistence type="inferred from homology"/>
<dbReference type="InterPro" id="IPR015890">
    <property type="entry name" value="Chorismate_C"/>
</dbReference>
<keyword evidence="20" id="KW-1185">Reference proteome</keyword>
<evidence type="ECO:0000256" key="4">
    <source>
        <dbReference type="ARBA" id="ARBA00011575"/>
    </source>
</evidence>
<evidence type="ECO:0000256" key="14">
    <source>
        <dbReference type="ARBA" id="ARBA00047683"/>
    </source>
</evidence>
<evidence type="ECO:0000259" key="17">
    <source>
        <dbReference type="Pfam" id="PF00425"/>
    </source>
</evidence>
<dbReference type="EC" id="4.1.3.27" evidence="5 15"/>
<accession>A0A264W2N6</accession>
<evidence type="ECO:0000256" key="5">
    <source>
        <dbReference type="ARBA" id="ARBA00012266"/>
    </source>
</evidence>
<dbReference type="InterPro" id="IPR005801">
    <property type="entry name" value="ADC_synthase"/>
</dbReference>
<dbReference type="Proteomes" id="UP000217065">
    <property type="component" value="Unassembled WGS sequence"/>
</dbReference>
<comment type="subunit">
    <text evidence="4 15">Heterotetramer consisting of two non-identical subunits: a beta subunit (TrpG) and a large alpha subunit (TrpE).</text>
</comment>
<feature type="domain" description="Chorismate-utilising enzyme C-terminal" evidence="17">
    <location>
        <begin position="189"/>
        <end position="442"/>
    </location>
</feature>
<evidence type="ECO:0000256" key="16">
    <source>
        <dbReference type="SAM" id="MobiDB-lite"/>
    </source>
</evidence>
<evidence type="ECO:0000313" key="20">
    <source>
        <dbReference type="Proteomes" id="UP000217065"/>
    </source>
</evidence>
<dbReference type="PRINTS" id="PR00095">
    <property type="entry name" value="ANTSNTHASEI"/>
</dbReference>
<dbReference type="RefSeq" id="WP_094943086.1">
    <property type="nucleotide sequence ID" value="NZ_NOKQ01000217.1"/>
</dbReference>
<dbReference type="PANTHER" id="PTHR11236:SF48">
    <property type="entry name" value="ISOCHORISMATE SYNTHASE MENF"/>
    <property type="match status" value="1"/>
</dbReference>
<dbReference type="NCBIfam" id="TIGR00564">
    <property type="entry name" value="trpE_most"/>
    <property type="match status" value="1"/>
</dbReference>
<keyword evidence="7 15" id="KW-0028">Amino-acid biosynthesis</keyword>
<dbReference type="GO" id="GO:0000162">
    <property type="term" value="P:L-tryptophan biosynthetic process"/>
    <property type="evidence" value="ECO:0007669"/>
    <property type="project" value="UniProtKB-UniPathway"/>
</dbReference>
<dbReference type="SUPFAM" id="SSF56322">
    <property type="entry name" value="ADC synthase"/>
    <property type="match status" value="1"/>
</dbReference>
<evidence type="ECO:0000256" key="9">
    <source>
        <dbReference type="ARBA" id="ARBA00022822"/>
    </source>
</evidence>
<sequence>MTSYIHKSLNGDSLTPITIFHRLQGQRKFLLESSLKHEASGRYSFIGCTPSKEYRGDKGTLSIRDFTNGTSETVFGDAMTLLKQALPAPLSDGPFPFSTGAIGYIGYEVLGHYEPTGIPLPKERQLPDIYFLWYPTVVVYDHQTHTVTILNSEGDAHEVERVASELQTTPADELPEEALPLTFQSNTTQDVFLQRVEKSKEWIQQGEIFQLVLSQRLSAPIAQTPFAYYRKLRRVNPSPYMFYIDFDDVVVLGASPESFVRVQDGIVQTNPIAGTRPRGATPAEDKEHASNLLQDTKERAEHDMLVDLARNDVGRLSKAGTVKVTKYQEIERYQHVMHLVSEVEGRLKPAIHPLDALISCLPAGTVSGAPKIRAMQLINELETVQRGVYAGAVGYLSAAGNLDAALAIRTAVITEGFIDIQAGAGIVYDSDPQKEYEETLHKARSLLEVFQ</sequence>
<evidence type="ECO:0000256" key="8">
    <source>
        <dbReference type="ARBA" id="ARBA00022723"/>
    </source>
</evidence>
<dbReference type="Gene3D" id="3.60.120.10">
    <property type="entry name" value="Anthranilate synthase"/>
    <property type="match status" value="1"/>
</dbReference>
<organism evidence="19 20">
    <name type="scientific">Tetzosporium hominis</name>
    <dbReference type="NCBI Taxonomy" id="2020506"/>
    <lineage>
        <taxon>Bacteria</taxon>
        <taxon>Bacillati</taxon>
        <taxon>Bacillota</taxon>
        <taxon>Bacilli</taxon>
        <taxon>Bacillales</taxon>
        <taxon>Caryophanaceae</taxon>
        <taxon>Tetzosporium</taxon>
    </lineage>
</organism>
<comment type="caution">
    <text evidence="19">The sequence shown here is derived from an EMBL/GenBank/DDBJ whole genome shotgun (WGS) entry which is preliminary data.</text>
</comment>
<dbReference type="InterPro" id="IPR019999">
    <property type="entry name" value="Anth_synth_I-like"/>
</dbReference>
<keyword evidence="12 15" id="KW-0456">Lyase</keyword>
<keyword evidence="9 15" id="KW-0822">Tryptophan biosynthesis</keyword>
<evidence type="ECO:0000259" key="18">
    <source>
        <dbReference type="Pfam" id="PF04715"/>
    </source>
</evidence>
<evidence type="ECO:0000256" key="2">
    <source>
        <dbReference type="ARBA" id="ARBA00004873"/>
    </source>
</evidence>
<feature type="domain" description="Anthranilate synthase component I N-terminal" evidence="18">
    <location>
        <begin position="12"/>
        <end position="149"/>
    </location>
</feature>
<dbReference type="UniPathway" id="UPA00035">
    <property type="reaction ID" value="UER00040"/>
</dbReference>
<evidence type="ECO:0000256" key="6">
    <source>
        <dbReference type="ARBA" id="ARBA00020653"/>
    </source>
</evidence>
<dbReference type="PANTHER" id="PTHR11236">
    <property type="entry name" value="AMINOBENZOATE/ANTHRANILATE SYNTHASE"/>
    <property type="match status" value="1"/>
</dbReference>
<dbReference type="Pfam" id="PF04715">
    <property type="entry name" value="Anth_synt_I_N"/>
    <property type="match status" value="1"/>
</dbReference>
<evidence type="ECO:0000256" key="10">
    <source>
        <dbReference type="ARBA" id="ARBA00022842"/>
    </source>
</evidence>
<dbReference type="GO" id="GO:0004049">
    <property type="term" value="F:anthranilate synthase activity"/>
    <property type="evidence" value="ECO:0007669"/>
    <property type="project" value="UniProtKB-EC"/>
</dbReference>
<keyword evidence="10 15" id="KW-0460">Magnesium</keyword>
<feature type="region of interest" description="Disordered" evidence="16">
    <location>
        <begin position="270"/>
        <end position="289"/>
    </location>
</feature>
<dbReference type="OrthoDB" id="9803598at2"/>
<dbReference type="GO" id="GO:0046872">
    <property type="term" value="F:metal ion binding"/>
    <property type="evidence" value="ECO:0007669"/>
    <property type="project" value="UniProtKB-KW"/>
</dbReference>
<evidence type="ECO:0000256" key="12">
    <source>
        <dbReference type="ARBA" id="ARBA00023239"/>
    </source>
</evidence>
<evidence type="ECO:0000256" key="13">
    <source>
        <dbReference type="ARBA" id="ARBA00025634"/>
    </source>
</evidence>
<reference evidence="19 20" key="1">
    <citation type="submission" date="2017-07" db="EMBL/GenBank/DDBJ databases">
        <title>Tetzosporium hominis gen.nov. sp.nov.</title>
        <authorList>
            <person name="Tetz G."/>
            <person name="Tetz V."/>
        </authorList>
    </citation>
    <scope>NUCLEOTIDE SEQUENCE [LARGE SCALE GENOMIC DNA]</scope>
    <source>
        <strain evidence="19 20">VT-49</strain>
    </source>
</reference>
<gene>
    <name evidence="15 19" type="primary">trpE</name>
    <name evidence="19" type="ORF">CF394_08930</name>
</gene>
<keyword evidence="8 15" id="KW-0479">Metal-binding</keyword>
<dbReference type="Pfam" id="PF00425">
    <property type="entry name" value="Chorismate_bind"/>
    <property type="match status" value="1"/>
</dbReference>
<comment type="function">
    <text evidence="13 15">Part of a heterotetrameric complex that catalyzes the two-step biosynthesis of anthranilate, an intermediate in the biosynthesis of L-tryptophan. In the first step, the glutamine-binding beta subunit (TrpG) of anthranilate synthase (AS) provides the glutamine amidotransferase activity which generates ammonia as a substrate that, along with chorismate, is used in the second step, catalyzed by the large alpha subunit of AS (TrpE) to produce anthranilate. In the absence of TrpG, TrpE can synthesize anthranilate directly from chorismate and high concentrations of ammonia.</text>
</comment>
<dbReference type="InterPro" id="IPR006805">
    <property type="entry name" value="Anth_synth_I_N"/>
</dbReference>
<protein>
    <recommendedName>
        <fullName evidence="6 15">Anthranilate synthase component 1</fullName>
        <ecNumber evidence="5 15">4.1.3.27</ecNumber>
    </recommendedName>
</protein>
<comment type="pathway">
    <text evidence="2 15">Amino-acid biosynthesis; L-tryptophan biosynthesis; L-tryptophan from chorismate: step 1/5.</text>
</comment>